<gene>
    <name evidence="1" type="ORF">SBOR_4163</name>
</gene>
<keyword evidence="2" id="KW-1185">Reference proteome</keyword>
<evidence type="ECO:0000313" key="2">
    <source>
        <dbReference type="Proteomes" id="UP000019487"/>
    </source>
</evidence>
<proteinExistence type="predicted"/>
<evidence type="ECO:0000313" key="1">
    <source>
        <dbReference type="EMBL" id="ESZ95422.1"/>
    </source>
</evidence>
<dbReference type="OrthoDB" id="3552026at2759"/>
<name>W9CFA9_SCLBF</name>
<organism evidence="1 2">
    <name type="scientific">Sclerotinia borealis (strain F-4128)</name>
    <dbReference type="NCBI Taxonomy" id="1432307"/>
    <lineage>
        <taxon>Eukaryota</taxon>
        <taxon>Fungi</taxon>
        <taxon>Dikarya</taxon>
        <taxon>Ascomycota</taxon>
        <taxon>Pezizomycotina</taxon>
        <taxon>Leotiomycetes</taxon>
        <taxon>Helotiales</taxon>
        <taxon>Sclerotiniaceae</taxon>
        <taxon>Sclerotinia</taxon>
    </lineage>
</organism>
<comment type="caution">
    <text evidence="1">The sequence shown here is derived from an EMBL/GenBank/DDBJ whole genome shotgun (WGS) entry which is preliminary data.</text>
</comment>
<dbReference type="EMBL" id="AYSA01000186">
    <property type="protein sequence ID" value="ESZ95422.1"/>
    <property type="molecule type" value="Genomic_DNA"/>
</dbReference>
<sequence length="305" mass="34145">MFAQRSIMARTLSNSLNNKGRSFWQFYFQDYSTIASRSIQQGSTFPKSVEKVSTLNVGAQKFDNSHINTCNHTCYEKYSIAGFNPIVYTLPTQSKSNKQVSTASIEAKKIAVEDNCHITTCNHAYYQKYSIAGFHPINHLLTPIKITKKGPTTTIESQGEDIDDIDDEPYDHSYYKNYSIAGFHPIQTTTPTSPDSSKNPTNVSLEISKIKVLSVVTTYIPSLSLEKTMNQEFLDTKPNIDTSTQTNQNLGFKGLGITGLRDASDDMAEHEEMARSDEEAIRVRERDDGIVRAGFPAICLFMGIF</sequence>
<dbReference type="Proteomes" id="UP000019487">
    <property type="component" value="Unassembled WGS sequence"/>
</dbReference>
<reference evidence="1 2" key="1">
    <citation type="journal article" date="2014" name="Genome Announc.">
        <title>Draft genome sequence of Sclerotinia borealis, a psychrophilic plant pathogenic fungus.</title>
        <authorList>
            <person name="Mardanov A.V."/>
            <person name="Beletsky A.V."/>
            <person name="Kadnikov V.V."/>
            <person name="Ignatov A.N."/>
            <person name="Ravin N.V."/>
        </authorList>
    </citation>
    <scope>NUCLEOTIDE SEQUENCE [LARGE SCALE GENOMIC DNA]</scope>
    <source>
        <strain evidence="2">F-4157</strain>
    </source>
</reference>
<accession>W9CFA9</accession>
<dbReference type="HOGENOM" id="CLU_1019999_0_0_1"/>
<dbReference type="AlphaFoldDB" id="W9CFA9"/>
<protein>
    <submittedName>
        <fullName evidence="1">Uncharacterized protein</fullName>
    </submittedName>
</protein>